<sequence length="191" mass="20703">MAAQTSLPGFAPAAATDRLFLAVFPDQATVPRLSALAAEQCARHGLRGRPLLPERFHVTLLHLGDWAGLPPDVVEATMKAAARVRTAPFEVAFDRVASFDGRRDKLPFVLRADGGNAALRAFQAELGVQLREAGVTPVGTGFEPHVTLAYDARKVAAEAVAPIRWRVDEFVLVHSLLGRTRHIRLGCWPLA</sequence>
<gene>
    <name evidence="2" type="ORF">B1991_01060</name>
</gene>
<dbReference type="PANTHER" id="PTHR35561">
    <property type="entry name" value="RNA 2',3'-CYCLIC PHOSPHODIESTERASE"/>
    <property type="match status" value="1"/>
</dbReference>
<evidence type="ECO:0000256" key="1">
    <source>
        <dbReference type="ARBA" id="ARBA00022801"/>
    </source>
</evidence>
<dbReference type="InterPro" id="IPR004175">
    <property type="entry name" value="RNA_CPDase"/>
</dbReference>
<comment type="caution">
    <text evidence="2">The sequence shown here is derived from an EMBL/GenBank/DDBJ whole genome shotgun (WGS) entry which is preliminary data.</text>
</comment>
<organism evidence="2 3">
    <name type="scientific">Rhodanobacter lindaniclasticus</name>
    <dbReference type="NCBI Taxonomy" id="75310"/>
    <lineage>
        <taxon>Bacteria</taxon>
        <taxon>Pseudomonadati</taxon>
        <taxon>Pseudomonadota</taxon>
        <taxon>Gammaproteobacteria</taxon>
        <taxon>Lysobacterales</taxon>
        <taxon>Rhodanobacteraceae</taxon>
        <taxon>Rhodanobacter</taxon>
    </lineage>
</organism>
<dbReference type="Proteomes" id="UP000306317">
    <property type="component" value="Unassembled WGS sequence"/>
</dbReference>
<dbReference type="GO" id="GO:0008664">
    <property type="term" value="F:RNA 2',3'-cyclic 3'-phosphodiesterase activity"/>
    <property type="evidence" value="ECO:0007669"/>
    <property type="project" value="InterPro"/>
</dbReference>
<dbReference type="GO" id="GO:0004113">
    <property type="term" value="F:2',3'-cyclic-nucleotide 3'-phosphodiesterase activity"/>
    <property type="evidence" value="ECO:0007669"/>
    <property type="project" value="InterPro"/>
</dbReference>
<dbReference type="SUPFAM" id="SSF55144">
    <property type="entry name" value="LigT-like"/>
    <property type="match status" value="1"/>
</dbReference>
<dbReference type="RefSeq" id="WP_136256849.1">
    <property type="nucleotide sequence ID" value="NZ_MWIO01000003.1"/>
</dbReference>
<evidence type="ECO:0000313" key="2">
    <source>
        <dbReference type="EMBL" id="THD10044.1"/>
    </source>
</evidence>
<proteinExistence type="predicted"/>
<dbReference type="Pfam" id="PF13563">
    <property type="entry name" value="2_5_RNA_ligase2"/>
    <property type="match status" value="1"/>
</dbReference>
<evidence type="ECO:0008006" key="4">
    <source>
        <dbReference type="Google" id="ProtNLM"/>
    </source>
</evidence>
<accession>A0A4S3KPM3</accession>
<keyword evidence="3" id="KW-1185">Reference proteome</keyword>
<dbReference type="PANTHER" id="PTHR35561:SF1">
    <property type="entry name" value="RNA 2',3'-CYCLIC PHOSPHODIESTERASE"/>
    <property type="match status" value="1"/>
</dbReference>
<dbReference type="InterPro" id="IPR009097">
    <property type="entry name" value="Cyclic_Pdiesterase"/>
</dbReference>
<dbReference type="EMBL" id="MWIO01000003">
    <property type="protein sequence ID" value="THD10044.1"/>
    <property type="molecule type" value="Genomic_DNA"/>
</dbReference>
<reference evidence="2 3" key="1">
    <citation type="submission" date="2017-02" db="EMBL/GenBank/DDBJ databases">
        <title>Whole genome sequencing of Rhodanobacter lindaniclasticus DSM 17932.</title>
        <authorList>
            <person name="Kumar S."/>
            <person name="Patil P."/>
            <person name="Patil P.B."/>
        </authorList>
    </citation>
    <scope>NUCLEOTIDE SEQUENCE [LARGE SCALE GENOMIC DNA]</scope>
    <source>
        <strain evidence="2 3">DSM 17932</strain>
    </source>
</reference>
<name>A0A4S3KPM3_9GAMM</name>
<protein>
    <recommendedName>
        <fullName evidence="4">RNA 2',3'-cyclic phosphodiesterase</fullName>
    </recommendedName>
</protein>
<dbReference type="Gene3D" id="3.90.1140.10">
    <property type="entry name" value="Cyclic phosphodiesterase"/>
    <property type="match status" value="1"/>
</dbReference>
<evidence type="ECO:0000313" key="3">
    <source>
        <dbReference type="Proteomes" id="UP000306317"/>
    </source>
</evidence>
<keyword evidence="1" id="KW-0378">Hydrolase</keyword>
<dbReference type="OrthoDB" id="7061261at2"/>
<dbReference type="AlphaFoldDB" id="A0A4S3KPM3"/>